<sequence length="254" mass="26964">MAENNPHHGFGVDIGGSGIKGAIVDLSTGELVSDRFKIKTPQPATPDAVAEVVRTLVDMAAWDGPVGITVPAVVRGHIARSAANIDSSWIGTDVLALFSHHLDGRAVSVLNDADAAGIAEVELGDEEAKRGAVLLLTLGTGIGSAMLYNGTLFPNTELGHLPFGDTEAEKWASSAVREREDLSYKEWGRRVDQVLHRYSALFSPDRFIIGGGVSRKFDKWSQHLTVEQPVAAAQLRNQAGIIGAAIAARDGIQP</sequence>
<dbReference type="InterPro" id="IPR043129">
    <property type="entry name" value="ATPase_NBD"/>
</dbReference>
<dbReference type="Gene3D" id="3.30.420.40">
    <property type="match status" value="2"/>
</dbReference>
<comment type="similarity">
    <text evidence="1">Belongs to the ROK (NagC/XylR) family.</text>
</comment>
<name>A0ABQ6VG71_9CORY</name>
<accession>A0ABQ6VG71</accession>
<dbReference type="PANTHER" id="PTHR18964">
    <property type="entry name" value="ROK (REPRESSOR, ORF, KINASE) FAMILY"/>
    <property type="match status" value="1"/>
</dbReference>
<gene>
    <name evidence="2" type="ORF">F8377_04545</name>
</gene>
<dbReference type="SUPFAM" id="SSF53067">
    <property type="entry name" value="Actin-like ATPase domain"/>
    <property type="match status" value="1"/>
</dbReference>
<dbReference type="InterPro" id="IPR000600">
    <property type="entry name" value="ROK"/>
</dbReference>
<dbReference type="PANTHER" id="PTHR18964:SF146">
    <property type="entry name" value="POLYPHOSPHATE GLUCOKINASE"/>
    <property type="match status" value="1"/>
</dbReference>
<evidence type="ECO:0000313" key="3">
    <source>
        <dbReference type="Proteomes" id="UP000436181"/>
    </source>
</evidence>
<dbReference type="Pfam" id="PF00480">
    <property type="entry name" value="ROK"/>
    <property type="match status" value="1"/>
</dbReference>
<dbReference type="RefSeq" id="WP_151844111.1">
    <property type="nucleotide sequence ID" value="NZ_WBZJ01000001.1"/>
</dbReference>
<dbReference type="CDD" id="cd24058">
    <property type="entry name" value="ASKHA_NBD_ROK_PPGK"/>
    <property type="match status" value="1"/>
</dbReference>
<reference evidence="2 3" key="1">
    <citation type="submission" date="2019-10" db="EMBL/GenBank/DDBJ databases">
        <title>Corynebacterium sp novel species isolated from the respiratory tract of Marmot.</title>
        <authorList>
            <person name="Zhang G."/>
        </authorList>
    </citation>
    <scope>NUCLEOTIDE SEQUENCE [LARGE SCALE GENOMIC DNA]</scope>
    <source>
        <strain evidence="2 3">336</strain>
    </source>
</reference>
<dbReference type="Proteomes" id="UP000436181">
    <property type="component" value="Unassembled WGS sequence"/>
</dbReference>
<keyword evidence="3" id="KW-1185">Reference proteome</keyword>
<protein>
    <submittedName>
        <fullName evidence="2">ROK family protein</fullName>
    </submittedName>
</protein>
<dbReference type="NCBIfam" id="NF045942">
    <property type="entry name" value="PolPhglucPhase"/>
    <property type="match status" value="1"/>
</dbReference>
<comment type="caution">
    <text evidence="2">The sequence shown here is derived from an EMBL/GenBank/DDBJ whole genome shotgun (WGS) entry which is preliminary data.</text>
</comment>
<dbReference type="EMBL" id="WBZJ01000001">
    <property type="protein sequence ID" value="KAB3523405.1"/>
    <property type="molecule type" value="Genomic_DNA"/>
</dbReference>
<organism evidence="2 3">
    <name type="scientific">Corynebacterium zhongnanshanii</name>
    <dbReference type="NCBI Taxonomy" id="2768834"/>
    <lineage>
        <taxon>Bacteria</taxon>
        <taxon>Bacillati</taxon>
        <taxon>Actinomycetota</taxon>
        <taxon>Actinomycetes</taxon>
        <taxon>Mycobacteriales</taxon>
        <taxon>Corynebacteriaceae</taxon>
        <taxon>Corynebacterium</taxon>
    </lineage>
</organism>
<evidence type="ECO:0000256" key="1">
    <source>
        <dbReference type="ARBA" id="ARBA00006479"/>
    </source>
</evidence>
<evidence type="ECO:0000313" key="2">
    <source>
        <dbReference type="EMBL" id="KAB3523405.1"/>
    </source>
</evidence>
<proteinExistence type="inferred from homology"/>